<dbReference type="InterPro" id="IPR025460">
    <property type="entry name" value="DUF4280"/>
</dbReference>
<sequence length="613" mass="70487">MAKPDNTLKRKQREEKEDAEDGLKFVIDGAKLKCDLCTVPEGDLKVNYDTPSTQDKRTATIVEKDKKSVIFKGNCKKSPQSASPCASVMKLADWKDVGTVYFQDKFPLLLKSTIKCEYGGVPIKITDSAQRNVIEKIDTIGAPVLSPILDFDIKFTLDKTEKTVVPFGILDFKDKIENPFFRFKYKLEKSNIDDLHFEIIDESGDQLYAYNYLKPVIIQNKSKKTNKVSNIPMISAIKPIGSPDLEPNDYTVMGSYILSWDGFDNDEIYDSTRFNSKNLKAKITARKDGIVKSIVVDFSTKYSQIEWTDVKIDKKTKRIDVTLRVDLKDGGDEGFEKEKYRSEFDDPRIPMFRERYVWEKIPKSVLTKIGKPIIKQRTRSFKELEQLALKGLEEHWSRNHERTIGNNVSINSEQYEVFIKALNTINKSMDDIDLKYSTNLYWGRSNNSGDASTIKSVIANILEYIPYVPLNETIYYNAGYQDYNLKIQTELLRNDADWRYIDETFFYYGNNKNTPIEDKEFSFTSAHELGHSILKAIAEKSGGSTDHSYQHKGSSDYSDVLPISKGGKKYPKIGEIDLMKYYNNDPHRYDYDRVVATEDDVLGLIWLTKIEIK</sequence>
<dbReference type="Pfam" id="PF14107">
    <property type="entry name" value="DUF4280"/>
    <property type="match status" value="1"/>
</dbReference>
<proteinExistence type="predicted"/>
<dbReference type="RefSeq" id="WP_229991122.1">
    <property type="nucleotide sequence ID" value="NZ_JAJJMO010000001.1"/>
</dbReference>
<evidence type="ECO:0000313" key="1">
    <source>
        <dbReference type="EMBL" id="MCC9074305.1"/>
    </source>
</evidence>
<reference evidence="1" key="1">
    <citation type="submission" date="2021-11" db="EMBL/GenBank/DDBJ databases">
        <title>Description of novel Flavobacterium species.</title>
        <authorList>
            <person name="Saticioglu I.B."/>
            <person name="Ay H."/>
            <person name="Altun S."/>
            <person name="Duman M."/>
        </authorList>
    </citation>
    <scope>NUCLEOTIDE SEQUENCE</scope>
    <source>
        <strain evidence="1">F-65</strain>
    </source>
</reference>
<gene>
    <name evidence="1" type="ORF">LNQ49_22180</name>
</gene>
<comment type="caution">
    <text evidence="1">The sequence shown here is derived from an EMBL/GenBank/DDBJ whole genome shotgun (WGS) entry which is preliminary data.</text>
</comment>
<protein>
    <submittedName>
        <fullName evidence="1">DUF4280 domain-containing protein</fullName>
    </submittedName>
</protein>
<evidence type="ECO:0000313" key="2">
    <source>
        <dbReference type="Proteomes" id="UP001430919"/>
    </source>
</evidence>
<dbReference type="EMBL" id="JAJJMO010000001">
    <property type="protein sequence ID" value="MCC9074305.1"/>
    <property type="molecule type" value="Genomic_DNA"/>
</dbReference>
<name>A0ABS8MZU6_9FLAO</name>
<accession>A0ABS8MZU6</accession>
<organism evidence="1 2">
    <name type="scientific">Flavobacterium pisciphilum</name>
    <dbReference type="NCBI Taxonomy" id="2893755"/>
    <lineage>
        <taxon>Bacteria</taxon>
        <taxon>Pseudomonadati</taxon>
        <taxon>Bacteroidota</taxon>
        <taxon>Flavobacteriia</taxon>
        <taxon>Flavobacteriales</taxon>
        <taxon>Flavobacteriaceae</taxon>
        <taxon>Flavobacterium</taxon>
    </lineage>
</organism>
<dbReference type="Proteomes" id="UP001430919">
    <property type="component" value="Unassembled WGS sequence"/>
</dbReference>
<keyword evidence="2" id="KW-1185">Reference proteome</keyword>